<protein>
    <submittedName>
        <fullName evidence="1">Uncharacterized protein</fullName>
    </submittedName>
</protein>
<dbReference type="AlphaFoldDB" id="W7YEF0"/>
<gene>
    <name evidence="1" type="ORF">JCM21142_114607</name>
</gene>
<organism evidence="1 2">
    <name type="scientific">Saccharicrinis fermentans DSM 9555 = JCM 21142</name>
    <dbReference type="NCBI Taxonomy" id="869213"/>
    <lineage>
        <taxon>Bacteria</taxon>
        <taxon>Pseudomonadati</taxon>
        <taxon>Bacteroidota</taxon>
        <taxon>Bacteroidia</taxon>
        <taxon>Marinilabiliales</taxon>
        <taxon>Marinilabiliaceae</taxon>
        <taxon>Saccharicrinis</taxon>
    </lineage>
</organism>
<comment type="caution">
    <text evidence="1">The sequence shown here is derived from an EMBL/GenBank/DDBJ whole genome shotgun (WGS) entry which is preliminary data.</text>
</comment>
<name>W7YEF0_9BACT</name>
<proteinExistence type="predicted"/>
<evidence type="ECO:0000313" key="2">
    <source>
        <dbReference type="Proteomes" id="UP000019402"/>
    </source>
</evidence>
<dbReference type="Proteomes" id="UP000019402">
    <property type="component" value="Unassembled WGS sequence"/>
</dbReference>
<keyword evidence="2" id="KW-1185">Reference proteome</keyword>
<dbReference type="STRING" id="869213.GCA_000517085_02260"/>
<evidence type="ECO:0000313" key="1">
    <source>
        <dbReference type="EMBL" id="GAF05853.1"/>
    </source>
</evidence>
<dbReference type="EMBL" id="BAMD01000138">
    <property type="protein sequence ID" value="GAF05853.1"/>
    <property type="molecule type" value="Genomic_DNA"/>
</dbReference>
<accession>W7YEF0</accession>
<reference evidence="1 2" key="1">
    <citation type="journal article" date="2014" name="Genome Announc.">
        <title>Draft Genome Sequence of Cytophaga fermentans JCM 21142T, a Facultative Anaerobe Isolated from Marine Mud.</title>
        <authorList>
            <person name="Starns D."/>
            <person name="Oshima K."/>
            <person name="Suda W."/>
            <person name="Iino T."/>
            <person name="Yuki M."/>
            <person name="Inoue J."/>
            <person name="Kitamura K."/>
            <person name="Iida T."/>
            <person name="Darby A."/>
            <person name="Hattori M."/>
            <person name="Ohkuma M."/>
        </authorList>
    </citation>
    <scope>NUCLEOTIDE SEQUENCE [LARGE SCALE GENOMIC DNA]</scope>
    <source>
        <strain evidence="1 2">JCM 21142</strain>
    </source>
</reference>
<sequence>MNRRLFLKTMGIGTLGLCSVETLMGNTLNNMQNTQKLFPPEELKTSLEDYFGKYFRGGLFDPNVPLPDGKILIADSFEIETVTEKNNIFDIADIVIEHCDAIGFDASALKDGVIPKGMEINKRGVVIRQPEMHQYLKIDELVAYDAIVKYNNGFSIKSLLPPKDWKTIKNIKETMSLPKGKIYEDKKNELTILKGDFNYDSKISVQSIKPNLTFPPDQYIRIAISKDIVMDYFNEETKKVINQIKTI</sequence>